<evidence type="ECO:0000313" key="2">
    <source>
        <dbReference type="EMBL" id="KRG20477.1"/>
    </source>
</evidence>
<dbReference type="Proteomes" id="UP000051497">
    <property type="component" value="Unassembled WGS sequence"/>
</dbReference>
<comment type="caution">
    <text evidence="2">The sequence shown here is derived from an EMBL/GenBank/DDBJ whole genome shotgun (WGS) entry which is preliminary data.</text>
</comment>
<dbReference type="AlphaFoldDB" id="A0A0Q9YIJ8"/>
<evidence type="ECO:0000313" key="3">
    <source>
        <dbReference type="EMBL" id="MCS5712230.1"/>
    </source>
</evidence>
<sequence>MNKNIVICCDGTGNKFGQCNTNIVKISQACLHDNSESALIKQIVYYDPGVGTLNLPGESWYTKLKSVWCGLGFGYGLNQNIIDAYEYLMENYQPDDKVFLFGFSRGAYTVRALAGMIFRFGLLRKGSINLMPYVSDMYHRFRQHKKIDSTIATEFKQSFSQECKPHFIGVFDTVAAMGHLNRSKIFYDASLNHDVKFGYHALSIDEKRAPFAPFLWDESKKSMEQTIEQVWFSGDHCNIGAGHEDSSLSDITLQWMLQKAFSQGLALKEGWQQILHPNPTGKLYDLYNFFWGLAGIYHAGFFGRKPRKIDNNALIHQSVQERMAKVLGYKPKLPEKYTLISL</sequence>
<dbReference type="InterPro" id="IPR018712">
    <property type="entry name" value="Tle1-like_cat"/>
</dbReference>
<dbReference type="STRING" id="295108.HT99x_02406"/>
<name>A0A0Q9YIJ8_9GAMM</name>
<gene>
    <name evidence="3" type="ORF">HT99x_012375</name>
    <name evidence="2" type="ORF">HT99x_02406</name>
</gene>
<dbReference type="EMBL" id="LKAJ02000001">
    <property type="protein sequence ID" value="MCS5712230.1"/>
    <property type="molecule type" value="Genomic_DNA"/>
</dbReference>
<dbReference type="PANTHER" id="PTHR33840">
    <property type="match status" value="1"/>
</dbReference>
<dbReference type="PATRIC" id="fig|1590043.3.peg.2452"/>
<evidence type="ECO:0000259" key="1">
    <source>
        <dbReference type="Pfam" id="PF09994"/>
    </source>
</evidence>
<dbReference type="Pfam" id="PF09994">
    <property type="entry name" value="T6SS_Tle1-like_cat"/>
    <property type="match status" value="1"/>
</dbReference>
<feature type="domain" description="T6SS Phospholipase effector Tle1-like catalytic" evidence="1">
    <location>
        <begin position="3"/>
        <end position="258"/>
    </location>
</feature>
<dbReference type="RefSeq" id="WP_075067018.1">
    <property type="nucleotide sequence ID" value="NZ_LKAJ02000001.1"/>
</dbReference>
<protein>
    <submittedName>
        <fullName evidence="3">DUF2235 domain-containing protein</fullName>
    </submittedName>
</protein>
<accession>A0A0Q9YIJ8</accession>
<dbReference type="PANTHER" id="PTHR33840:SF1">
    <property type="entry name" value="TLE1 PHOSPHOLIPASE DOMAIN-CONTAINING PROTEIN"/>
    <property type="match status" value="1"/>
</dbReference>
<dbReference type="OrthoDB" id="4378831at2"/>
<reference evidence="2" key="1">
    <citation type="submission" date="2015-09" db="EMBL/GenBank/DDBJ databases">
        <title>Draft Genome Sequences of Two Novel Amoeba-resistant Intranuclear Bacteria, Candidatus Berkiella cookevillensis and Candidatus Berkiella aquae.</title>
        <authorList>
            <person name="Mehari Y.T."/>
            <person name="Arivett B.A."/>
            <person name="Farone A.L."/>
            <person name="Gunderson J.H."/>
            <person name="Farone M.B."/>
        </authorList>
    </citation>
    <scope>NUCLEOTIDE SEQUENCE [LARGE SCALE GENOMIC DNA]</scope>
    <source>
        <strain evidence="2">HT99</strain>
    </source>
</reference>
<reference evidence="3" key="3">
    <citation type="submission" date="2021-06" db="EMBL/GenBank/DDBJ databases">
        <title>Genomic Description and Analysis of Intracellular Bacteria, Candidatus Berkiella cookevillensis and Candidatus Berkiella aquae.</title>
        <authorList>
            <person name="Kidane D.T."/>
            <person name="Mehari Y.T."/>
            <person name="Rice F.C."/>
            <person name="Arivett B.A."/>
            <person name="Farone A.L."/>
            <person name="Berk S.G."/>
            <person name="Farone M.B."/>
        </authorList>
    </citation>
    <scope>NUCLEOTIDE SEQUENCE</scope>
    <source>
        <strain evidence="3">HT99</strain>
    </source>
</reference>
<dbReference type="InterPro" id="IPR029058">
    <property type="entry name" value="AB_hydrolase_fold"/>
</dbReference>
<dbReference type="SUPFAM" id="SSF53474">
    <property type="entry name" value="alpha/beta-Hydrolases"/>
    <property type="match status" value="1"/>
</dbReference>
<organism evidence="2">
    <name type="scientific">Candidatus Berkiella aquae</name>
    <dbReference type="NCBI Taxonomy" id="295108"/>
    <lineage>
        <taxon>Bacteria</taxon>
        <taxon>Pseudomonadati</taxon>
        <taxon>Pseudomonadota</taxon>
        <taxon>Gammaproteobacteria</taxon>
        <taxon>Candidatus Berkiellales</taxon>
        <taxon>Candidatus Berkiellaceae</taxon>
        <taxon>Candidatus Berkiella</taxon>
    </lineage>
</organism>
<reference evidence="3" key="2">
    <citation type="journal article" date="2016" name="Genome Announc.">
        <title>Draft Genome Sequences of Two Novel Amoeba-Resistant Intranuclear Bacteria, 'Candidatus Berkiella cookevillensis' and 'Candidatus Berkiella aquae'.</title>
        <authorList>
            <person name="Mehari Y.T."/>
            <person name="Arivett B.A."/>
            <person name="Farone A.L."/>
            <person name="Gunderson J.H."/>
            <person name="Farone M.B."/>
        </authorList>
    </citation>
    <scope>NUCLEOTIDE SEQUENCE</scope>
    <source>
        <strain evidence="3">HT99</strain>
    </source>
</reference>
<dbReference type="EMBL" id="LKAJ01000011">
    <property type="protein sequence ID" value="KRG20477.1"/>
    <property type="molecule type" value="Genomic_DNA"/>
</dbReference>
<proteinExistence type="predicted"/>
<evidence type="ECO:0000313" key="4">
    <source>
        <dbReference type="Proteomes" id="UP000051497"/>
    </source>
</evidence>
<keyword evidence="4" id="KW-1185">Reference proteome</keyword>